<dbReference type="PROSITE" id="PS51257">
    <property type="entry name" value="PROKAR_LIPOPROTEIN"/>
    <property type="match status" value="1"/>
</dbReference>
<evidence type="ECO:0000313" key="2">
    <source>
        <dbReference type="EMBL" id="AIR86624.1"/>
    </source>
</evidence>
<proteinExistence type="predicted"/>
<feature type="chain" id="PRO_5045074778" description="Lipoprotein" evidence="1">
    <location>
        <begin position="21"/>
        <end position="65"/>
    </location>
</feature>
<accession>A0ABM5RL14</accession>
<dbReference type="Proteomes" id="UP000029495">
    <property type="component" value="Chromosome"/>
</dbReference>
<protein>
    <recommendedName>
        <fullName evidence="4">Lipoprotein</fullName>
    </recommendedName>
</protein>
<organism evidence="2 3">
    <name type="scientific">Pantoea rwandensis</name>
    <dbReference type="NCBI Taxonomy" id="1076550"/>
    <lineage>
        <taxon>Bacteria</taxon>
        <taxon>Pseudomonadati</taxon>
        <taxon>Pseudomonadota</taxon>
        <taxon>Gammaproteobacteria</taxon>
        <taxon>Enterobacterales</taxon>
        <taxon>Erwiniaceae</taxon>
        <taxon>Pantoea</taxon>
    </lineage>
</organism>
<feature type="signal peptide" evidence="1">
    <location>
        <begin position="1"/>
        <end position="20"/>
    </location>
</feature>
<gene>
    <name evidence="2" type="ORF">LH22_14585</name>
</gene>
<dbReference type="EMBL" id="CP009454">
    <property type="protein sequence ID" value="AIR86624.1"/>
    <property type="molecule type" value="Genomic_DNA"/>
</dbReference>
<evidence type="ECO:0008006" key="4">
    <source>
        <dbReference type="Google" id="ProtNLM"/>
    </source>
</evidence>
<reference evidence="2 3" key="1">
    <citation type="submission" date="2014-09" db="EMBL/GenBank/DDBJ databases">
        <authorList>
            <person name="Chan K.-G."/>
        </authorList>
    </citation>
    <scope>NUCLEOTIDE SEQUENCE [LARGE SCALE GENOMIC DNA]</scope>
    <source>
        <strain evidence="2 3">ND04</strain>
    </source>
</reference>
<evidence type="ECO:0000256" key="1">
    <source>
        <dbReference type="SAM" id="SignalP"/>
    </source>
</evidence>
<sequence length="65" mass="7166">MAKTSLAAWFFLLVSFGSCAQLPDVPVNITVHQGRHLDVNNSTADVAETPDEHIQERLDEAGHHQ</sequence>
<keyword evidence="3" id="KW-1185">Reference proteome</keyword>
<evidence type="ECO:0000313" key="3">
    <source>
        <dbReference type="Proteomes" id="UP000029495"/>
    </source>
</evidence>
<dbReference type="RefSeq" id="WP_038647530.1">
    <property type="nucleotide sequence ID" value="NZ_CP009454.1"/>
</dbReference>
<name>A0ABM5RL14_9GAMM</name>
<keyword evidence="1" id="KW-0732">Signal</keyword>